<reference evidence="6 7" key="2">
    <citation type="submission" date="2023-10" db="EMBL/GenBank/DDBJ databases">
        <authorList>
            <person name="Han X.F."/>
        </authorList>
    </citation>
    <scope>NUCLEOTIDE SEQUENCE [LARGE SCALE GENOMIC DNA]</scope>
    <source>
        <strain evidence="6 7">KCTC 39840</strain>
    </source>
</reference>
<dbReference type="Proteomes" id="UP001284601">
    <property type="component" value="Unassembled WGS sequence"/>
</dbReference>
<evidence type="ECO:0000256" key="3">
    <source>
        <dbReference type="ARBA" id="ARBA00023163"/>
    </source>
</evidence>
<dbReference type="PROSITE" id="PS50977">
    <property type="entry name" value="HTH_TETR_2"/>
    <property type="match status" value="1"/>
</dbReference>
<reference evidence="7" key="1">
    <citation type="submission" date="2023-07" db="EMBL/GenBank/DDBJ databases">
        <title>Conexibacter stalactiti sp. nov., isolated from stalactites in a lava cave and emended description of the genus Conexibacter.</title>
        <authorList>
            <person name="Lee S.D."/>
        </authorList>
    </citation>
    <scope>NUCLEOTIDE SEQUENCE [LARGE SCALE GENOMIC DNA]</scope>
    <source>
        <strain evidence="7">KCTC 39840</strain>
    </source>
</reference>
<evidence type="ECO:0000256" key="4">
    <source>
        <dbReference type="PROSITE-ProRule" id="PRU00335"/>
    </source>
</evidence>
<organism evidence="6 7">
    <name type="scientific">Conexibacter stalactiti</name>
    <dbReference type="NCBI Taxonomy" id="1940611"/>
    <lineage>
        <taxon>Bacteria</taxon>
        <taxon>Bacillati</taxon>
        <taxon>Actinomycetota</taxon>
        <taxon>Thermoleophilia</taxon>
        <taxon>Solirubrobacterales</taxon>
        <taxon>Conexibacteraceae</taxon>
        <taxon>Conexibacter</taxon>
    </lineage>
</organism>
<dbReference type="PRINTS" id="PR00455">
    <property type="entry name" value="HTHTETR"/>
</dbReference>
<sequence length="198" mass="21702">MTATGRPLRADARRNREAILGAARELFAERGLDVPLDSIAEAAGVGAATQRRHFPTRASLIQAIFDENIGRMTLMVDRAEDPAHAFEAMLHGVFEAILEDRSLVEIANSRYVLRDVHRQIAAGVLERIEEPLRLAQEAGRVRADLRPDDFFLLIAMLGTVARIDAHDSAIDRIDRGIGLIMEAIAPNPLRPFGHAAAG</sequence>
<keyword evidence="1" id="KW-0805">Transcription regulation</keyword>
<dbReference type="InterPro" id="IPR049445">
    <property type="entry name" value="TetR_SbtR-like_C"/>
</dbReference>
<accession>A0ABU4HIG4</accession>
<comment type="caution">
    <text evidence="6">The sequence shown here is derived from an EMBL/GenBank/DDBJ whole genome shotgun (WGS) entry which is preliminary data.</text>
</comment>
<dbReference type="PANTHER" id="PTHR30055:SF234">
    <property type="entry name" value="HTH-TYPE TRANSCRIPTIONAL REGULATOR BETI"/>
    <property type="match status" value="1"/>
</dbReference>
<proteinExistence type="predicted"/>
<keyword evidence="7" id="KW-1185">Reference proteome</keyword>
<feature type="domain" description="HTH tetR-type" evidence="5">
    <location>
        <begin position="13"/>
        <end position="72"/>
    </location>
</feature>
<dbReference type="SUPFAM" id="SSF48498">
    <property type="entry name" value="Tetracyclin repressor-like, C-terminal domain"/>
    <property type="match status" value="1"/>
</dbReference>
<feature type="DNA-binding region" description="H-T-H motif" evidence="4">
    <location>
        <begin position="35"/>
        <end position="54"/>
    </location>
</feature>
<name>A0ABU4HIG4_9ACTN</name>
<dbReference type="RefSeq" id="WP_318595364.1">
    <property type="nucleotide sequence ID" value="NZ_JAWSTH010000002.1"/>
</dbReference>
<protein>
    <submittedName>
        <fullName evidence="6">Helix-turn-helix domain-containing protein</fullName>
    </submittedName>
</protein>
<gene>
    <name evidence="6" type="ORF">R7226_02045</name>
</gene>
<dbReference type="Pfam" id="PF00440">
    <property type="entry name" value="TetR_N"/>
    <property type="match status" value="1"/>
</dbReference>
<dbReference type="Gene3D" id="1.10.357.10">
    <property type="entry name" value="Tetracycline Repressor, domain 2"/>
    <property type="match status" value="1"/>
</dbReference>
<keyword evidence="2 4" id="KW-0238">DNA-binding</keyword>
<keyword evidence="3" id="KW-0804">Transcription</keyword>
<dbReference type="Pfam" id="PF21597">
    <property type="entry name" value="TetR_C_43"/>
    <property type="match status" value="1"/>
</dbReference>
<dbReference type="InterPro" id="IPR050109">
    <property type="entry name" value="HTH-type_TetR-like_transc_reg"/>
</dbReference>
<evidence type="ECO:0000256" key="2">
    <source>
        <dbReference type="ARBA" id="ARBA00023125"/>
    </source>
</evidence>
<dbReference type="InterPro" id="IPR009057">
    <property type="entry name" value="Homeodomain-like_sf"/>
</dbReference>
<evidence type="ECO:0000256" key="1">
    <source>
        <dbReference type="ARBA" id="ARBA00023015"/>
    </source>
</evidence>
<evidence type="ECO:0000313" key="7">
    <source>
        <dbReference type="Proteomes" id="UP001284601"/>
    </source>
</evidence>
<evidence type="ECO:0000313" key="6">
    <source>
        <dbReference type="EMBL" id="MDW5593101.1"/>
    </source>
</evidence>
<dbReference type="InterPro" id="IPR001647">
    <property type="entry name" value="HTH_TetR"/>
</dbReference>
<evidence type="ECO:0000259" key="5">
    <source>
        <dbReference type="PROSITE" id="PS50977"/>
    </source>
</evidence>
<dbReference type="SUPFAM" id="SSF46689">
    <property type="entry name" value="Homeodomain-like"/>
    <property type="match status" value="1"/>
</dbReference>
<dbReference type="PANTHER" id="PTHR30055">
    <property type="entry name" value="HTH-TYPE TRANSCRIPTIONAL REGULATOR RUTR"/>
    <property type="match status" value="1"/>
</dbReference>
<dbReference type="InterPro" id="IPR036271">
    <property type="entry name" value="Tet_transcr_reg_TetR-rel_C_sf"/>
</dbReference>
<dbReference type="EMBL" id="JAWSTH010000002">
    <property type="protein sequence ID" value="MDW5593101.1"/>
    <property type="molecule type" value="Genomic_DNA"/>
</dbReference>